<feature type="region of interest" description="Disordered" evidence="1">
    <location>
        <begin position="1"/>
        <end position="23"/>
    </location>
</feature>
<dbReference type="EMBL" id="JABSTU010006481">
    <property type="protein sequence ID" value="KAH7934417.1"/>
    <property type="molecule type" value="Genomic_DNA"/>
</dbReference>
<evidence type="ECO:0000313" key="2">
    <source>
        <dbReference type="EMBL" id="KAH7934417.1"/>
    </source>
</evidence>
<evidence type="ECO:0000313" key="3">
    <source>
        <dbReference type="Proteomes" id="UP000821866"/>
    </source>
</evidence>
<feature type="compositionally biased region" description="Low complexity" evidence="1">
    <location>
        <begin position="11"/>
        <end position="23"/>
    </location>
</feature>
<evidence type="ECO:0000256" key="1">
    <source>
        <dbReference type="SAM" id="MobiDB-lite"/>
    </source>
</evidence>
<keyword evidence="3" id="KW-1185">Reference proteome</keyword>
<feature type="region of interest" description="Disordered" evidence="1">
    <location>
        <begin position="67"/>
        <end position="101"/>
    </location>
</feature>
<dbReference type="Proteomes" id="UP000821866">
    <property type="component" value="Unassembled WGS sequence"/>
</dbReference>
<accession>A0A9J6CUX8</accession>
<protein>
    <submittedName>
        <fullName evidence="2">Uncharacterized protein</fullName>
    </submittedName>
</protein>
<sequence length="316" mass="34844">MATQERFLSFVTSRETSRPSRSPVTWAAAAGGVHCTTPRDSRVEAPRAEGQRWRIVNVAVVSVSTRRAPSAEAPSRKRRAPSRDLEASHHRNANRVARGESGGEAAAAKLIFDESDFKEFNVKEPVWIPKRICVFPASLARITRNFVAAAPGWLPCLVPAIPVLTSAKNPLFTLLQAVTVHQVRDEASLYQSPHLDKGPRVVRKLRFCGHPSISVAPASAYYRGDFACAFTTRPEPPRSSWTISSTRAHPRLTSLRVDNIRATANKLLGNIFSSVFSKRTYGRCSEVPDADDPKKTLSLLRRLKRTSLPLQGPSSD</sequence>
<reference evidence="2" key="2">
    <citation type="submission" date="2021-09" db="EMBL/GenBank/DDBJ databases">
        <authorList>
            <person name="Jia N."/>
            <person name="Wang J."/>
            <person name="Shi W."/>
            <person name="Du L."/>
            <person name="Sun Y."/>
            <person name="Zhan W."/>
            <person name="Jiang J."/>
            <person name="Wang Q."/>
            <person name="Zhang B."/>
            <person name="Ji P."/>
            <person name="Sakyi L.B."/>
            <person name="Cui X."/>
            <person name="Yuan T."/>
            <person name="Jiang B."/>
            <person name="Yang W."/>
            <person name="Lam T.T.-Y."/>
            <person name="Chang Q."/>
            <person name="Ding S."/>
            <person name="Wang X."/>
            <person name="Zhu J."/>
            <person name="Ruan X."/>
            <person name="Zhao L."/>
            <person name="Wei J."/>
            <person name="Que T."/>
            <person name="Du C."/>
            <person name="Cheng J."/>
            <person name="Dai P."/>
            <person name="Han X."/>
            <person name="Huang E."/>
            <person name="Gao Y."/>
            <person name="Liu J."/>
            <person name="Shao H."/>
            <person name="Ye R."/>
            <person name="Li L."/>
            <person name="Wei W."/>
            <person name="Wang X."/>
            <person name="Wang C."/>
            <person name="Huo Q."/>
            <person name="Li W."/>
            <person name="Guo W."/>
            <person name="Chen H."/>
            <person name="Chen S."/>
            <person name="Zhou L."/>
            <person name="Zhou L."/>
            <person name="Ni X."/>
            <person name="Tian J."/>
            <person name="Zhou Y."/>
            <person name="Sheng Y."/>
            <person name="Liu T."/>
            <person name="Pan Y."/>
            <person name="Xia L."/>
            <person name="Li J."/>
            <person name="Zhao F."/>
            <person name="Cao W."/>
        </authorList>
    </citation>
    <scope>NUCLEOTIDE SEQUENCE</scope>
    <source>
        <strain evidence="2">Rmic-2018</strain>
        <tissue evidence="2">Larvae</tissue>
    </source>
</reference>
<gene>
    <name evidence="2" type="ORF">HPB51_029235</name>
</gene>
<organism evidence="2 3">
    <name type="scientific">Rhipicephalus microplus</name>
    <name type="common">Cattle tick</name>
    <name type="synonym">Boophilus microplus</name>
    <dbReference type="NCBI Taxonomy" id="6941"/>
    <lineage>
        <taxon>Eukaryota</taxon>
        <taxon>Metazoa</taxon>
        <taxon>Ecdysozoa</taxon>
        <taxon>Arthropoda</taxon>
        <taxon>Chelicerata</taxon>
        <taxon>Arachnida</taxon>
        <taxon>Acari</taxon>
        <taxon>Parasitiformes</taxon>
        <taxon>Ixodida</taxon>
        <taxon>Ixodoidea</taxon>
        <taxon>Ixodidae</taxon>
        <taxon>Rhipicephalinae</taxon>
        <taxon>Rhipicephalus</taxon>
        <taxon>Boophilus</taxon>
    </lineage>
</organism>
<proteinExistence type="predicted"/>
<dbReference type="AlphaFoldDB" id="A0A9J6CUX8"/>
<comment type="caution">
    <text evidence="2">The sequence shown here is derived from an EMBL/GenBank/DDBJ whole genome shotgun (WGS) entry which is preliminary data.</text>
</comment>
<name>A0A9J6CUX8_RHIMP</name>
<reference evidence="2" key="1">
    <citation type="journal article" date="2020" name="Cell">
        <title>Large-Scale Comparative Analyses of Tick Genomes Elucidate Their Genetic Diversity and Vector Capacities.</title>
        <authorList>
            <consortium name="Tick Genome and Microbiome Consortium (TIGMIC)"/>
            <person name="Jia N."/>
            <person name="Wang J."/>
            <person name="Shi W."/>
            <person name="Du L."/>
            <person name="Sun Y."/>
            <person name="Zhan W."/>
            <person name="Jiang J.F."/>
            <person name="Wang Q."/>
            <person name="Zhang B."/>
            <person name="Ji P."/>
            <person name="Bell-Sakyi L."/>
            <person name="Cui X.M."/>
            <person name="Yuan T.T."/>
            <person name="Jiang B.G."/>
            <person name="Yang W.F."/>
            <person name="Lam T.T."/>
            <person name="Chang Q.C."/>
            <person name="Ding S.J."/>
            <person name="Wang X.J."/>
            <person name="Zhu J.G."/>
            <person name="Ruan X.D."/>
            <person name="Zhao L."/>
            <person name="Wei J.T."/>
            <person name="Ye R.Z."/>
            <person name="Que T.C."/>
            <person name="Du C.H."/>
            <person name="Zhou Y.H."/>
            <person name="Cheng J.X."/>
            <person name="Dai P.F."/>
            <person name="Guo W.B."/>
            <person name="Han X.H."/>
            <person name="Huang E.J."/>
            <person name="Li L.F."/>
            <person name="Wei W."/>
            <person name="Gao Y.C."/>
            <person name="Liu J.Z."/>
            <person name="Shao H.Z."/>
            <person name="Wang X."/>
            <person name="Wang C.C."/>
            <person name="Yang T.C."/>
            <person name="Huo Q.B."/>
            <person name="Li W."/>
            <person name="Chen H.Y."/>
            <person name="Chen S.E."/>
            <person name="Zhou L.G."/>
            <person name="Ni X.B."/>
            <person name="Tian J.H."/>
            <person name="Sheng Y."/>
            <person name="Liu T."/>
            <person name="Pan Y.S."/>
            <person name="Xia L.Y."/>
            <person name="Li J."/>
            <person name="Zhao F."/>
            <person name="Cao W.C."/>
        </authorList>
    </citation>
    <scope>NUCLEOTIDE SEQUENCE</scope>
    <source>
        <strain evidence="2">Rmic-2018</strain>
    </source>
</reference>